<reference evidence="3" key="1">
    <citation type="submission" date="2016-11" db="EMBL/GenBank/DDBJ databases">
        <authorList>
            <person name="Panda P."/>
            <person name="Visnovsky S."/>
            <person name="Pitman A."/>
        </authorList>
    </citation>
    <scope>NUCLEOTIDE SEQUENCE [LARGE SCALE GENOMIC DNA]</scope>
    <source>
        <strain evidence="3">ICMP 9972</strain>
    </source>
</reference>
<dbReference type="EMBL" id="MPUJ01000001">
    <property type="protein sequence ID" value="ONK09028.1"/>
    <property type="molecule type" value="Genomic_DNA"/>
</dbReference>
<dbReference type="OrthoDB" id="5701642at2"/>
<comment type="caution">
    <text evidence="2">The sequence shown here is derived from an EMBL/GenBank/DDBJ whole genome shotgun (WGS) entry which is preliminary data.</text>
</comment>
<proteinExistence type="predicted"/>
<evidence type="ECO:0000259" key="1">
    <source>
        <dbReference type="Pfam" id="PF11726"/>
    </source>
</evidence>
<name>A0A1V2R9E7_9GAMM</name>
<evidence type="ECO:0000313" key="2">
    <source>
        <dbReference type="EMBL" id="ONK09028.1"/>
    </source>
</evidence>
<organism evidence="2 3">
    <name type="scientific">Pectobacterium actinidiae</name>
    <dbReference type="NCBI Taxonomy" id="1507808"/>
    <lineage>
        <taxon>Bacteria</taxon>
        <taxon>Pseudomonadati</taxon>
        <taxon>Pseudomonadota</taxon>
        <taxon>Gammaproteobacteria</taxon>
        <taxon>Enterobacterales</taxon>
        <taxon>Pectobacteriaceae</taxon>
        <taxon>Pectobacterium</taxon>
    </lineage>
</organism>
<dbReference type="Pfam" id="PF11726">
    <property type="entry name" value="YagK_YfjJ_C"/>
    <property type="match status" value="1"/>
</dbReference>
<gene>
    <name evidence="2" type="ORF">BSK71_02010</name>
</gene>
<feature type="domain" description="YagK/YfjJ C-terminal" evidence="1">
    <location>
        <begin position="26"/>
        <end position="195"/>
    </location>
</feature>
<dbReference type="InterPro" id="IPR057271">
    <property type="entry name" value="YagK_YfjJ_C"/>
</dbReference>
<dbReference type="Proteomes" id="UP000189286">
    <property type="component" value="Unassembled WGS sequence"/>
</dbReference>
<protein>
    <submittedName>
        <fullName evidence="2">DNA repair protein</fullName>
    </submittedName>
</protein>
<dbReference type="AlphaFoldDB" id="A0A1V2R9E7"/>
<sequence length="199" mass="23561">MKKPSLGKYNYYYLCKFRSTLMNAMRTHPRTLAVRVDLHFPDDYCAEGNRAIGSFTPALKSRLRARYRRQVKKNPGKQTHQSDMHYIWVREHNQCGTKFHYHVLLMFNKDVFYTLGDYTQRGNLADMIIQAWCGALNLDAEKHRTLVTFPESPCYYLYWGSLNKSTDFSAIWSRIEYMAKNRDKQYSRKVRTMGCTAYC</sequence>
<evidence type="ECO:0000313" key="3">
    <source>
        <dbReference type="Proteomes" id="UP000189286"/>
    </source>
</evidence>
<dbReference type="RefSeq" id="WP_039354878.1">
    <property type="nucleotide sequence ID" value="NZ_JRMH01000001.1"/>
</dbReference>
<accession>A0A1V2R9E7</accession>